<reference evidence="5" key="1">
    <citation type="submission" date="2024-06" db="EMBL/GenBank/DDBJ databases">
        <authorList>
            <person name="Ryan C."/>
        </authorList>
    </citation>
    <scope>NUCLEOTIDE SEQUENCE [LARGE SCALE GENOMIC DNA]</scope>
</reference>
<feature type="domain" description="EF-hand" evidence="3">
    <location>
        <begin position="1"/>
        <end position="31"/>
    </location>
</feature>
<dbReference type="SMART" id="SM00054">
    <property type="entry name" value="EFh"/>
    <property type="match status" value="4"/>
</dbReference>
<feature type="domain" description="EF-hand" evidence="3">
    <location>
        <begin position="69"/>
        <end position="104"/>
    </location>
</feature>
<organism evidence="4 5">
    <name type="scientific">Urochloa decumbens</name>
    <dbReference type="NCBI Taxonomy" id="240449"/>
    <lineage>
        <taxon>Eukaryota</taxon>
        <taxon>Viridiplantae</taxon>
        <taxon>Streptophyta</taxon>
        <taxon>Embryophyta</taxon>
        <taxon>Tracheophyta</taxon>
        <taxon>Spermatophyta</taxon>
        <taxon>Magnoliopsida</taxon>
        <taxon>Liliopsida</taxon>
        <taxon>Poales</taxon>
        <taxon>Poaceae</taxon>
        <taxon>PACMAD clade</taxon>
        <taxon>Panicoideae</taxon>
        <taxon>Panicodae</taxon>
        <taxon>Paniceae</taxon>
        <taxon>Melinidinae</taxon>
        <taxon>Urochloa</taxon>
    </lineage>
</organism>
<evidence type="ECO:0000256" key="1">
    <source>
        <dbReference type="ARBA" id="ARBA00022737"/>
    </source>
</evidence>
<dbReference type="Pfam" id="PF13499">
    <property type="entry name" value="EF-hand_7"/>
    <property type="match status" value="2"/>
</dbReference>
<dbReference type="Proteomes" id="UP001497457">
    <property type="component" value="Chromosome 15b"/>
</dbReference>
<dbReference type="InterPro" id="IPR011992">
    <property type="entry name" value="EF-hand-dom_pair"/>
</dbReference>
<dbReference type="CDD" id="cd00051">
    <property type="entry name" value="EFh"/>
    <property type="match status" value="2"/>
</dbReference>
<dbReference type="Gene3D" id="1.10.238.10">
    <property type="entry name" value="EF-hand"/>
    <property type="match status" value="2"/>
</dbReference>
<dbReference type="EMBL" id="OZ075125">
    <property type="protein sequence ID" value="CAL4935603.1"/>
    <property type="molecule type" value="Genomic_DNA"/>
</dbReference>
<protein>
    <recommendedName>
        <fullName evidence="3">EF-hand domain-containing protein</fullName>
    </recommendedName>
</protein>
<feature type="domain" description="EF-hand" evidence="3">
    <location>
        <begin position="105"/>
        <end position="137"/>
    </location>
</feature>
<evidence type="ECO:0000259" key="3">
    <source>
        <dbReference type="PROSITE" id="PS50222"/>
    </source>
</evidence>
<dbReference type="PROSITE" id="PS50222">
    <property type="entry name" value="EF_HAND_2"/>
    <property type="match status" value="4"/>
</dbReference>
<proteinExistence type="predicted"/>
<reference evidence="4 5" key="2">
    <citation type="submission" date="2024-10" db="EMBL/GenBank/DDBJ databases">
        <authorList>
            <person name="Ryan C."/>
        </authorList>
    </citation>
    <scope>NUCLEOTIDE SEQUENCE [LARGE SCALE GENOMIC DNA]</scope>
</reference>
<dbReference type="InterPro" id="IPR018247">
    <property type="entry name" value="EF_Hand_1_Ca_BS"/>
</dbReference>
<sequence>MKEAFDLFDRNNDGFITVEDLGPVLESLGQNYTAFELQSMIAMVDCDGDGAINFDEFSMLMELIPNGVESDEEITRAFRMFDMDNDGFISEAELCHIMYNLRGNLCGDEVREMMREADTDGDGRVSYDEFKQIMRRI</sequence>
<dbReference type="AlphaFoldDB" id="A0ABC8Y393"/>
<name>A0ABC8Y393_9POAL</name>
<accession>A0ABC8Y393</accession>
<keyword evidence="1" id="KW-0677">Repeat</keyword>
<dbReference type="InterPro" id="IPR002048">
    <property type="entry name" value="EF_hand_dom"/>
</dbReference>
<dbReference type="SUPFAM" id="SSF47473">
    <property type="entry name" value="EF-hand"/>
    <property type="match status" value="1"/>
</dbReference>
<dbReference type="PANTHER" id="PTHR23050">
    <property type="entry name" value="CALCIUM BINDING PROTEIN"/>
    <property type="match status" value="1"/>
</dbReference>
<keyword evidence="5" id="KW-1185">Reference proteome</keyword>
<evidence type="ECO:0000313" key="5">
    <source>
        <dbReference type="Proteomes" id="UP001497457"/>
    </source>
</evidence>
<evidence type="ECO:0000256" key="2">
    <source>
        <dbReference type="ARBA" id="ARBA00022837"/>
    </source>
</evidence>
<dbReference type="GO" id="GO:0005509">
    <property type="term" value="F:calcium ion binding"/>
    <property type="evidence" value="ECO:0007669"/>
    <property type="project" value="UniProtKB-ARBA"/>
</dbReference>
<gene>
    <name evidence="4" type="ORF">URODEC1_LOCUS29392</name>
</gene>
<dbReference type="FunFam" id="1.10.238.10:FF:000001">
    <property type="entry name" value="Calmodulin 1"/>
    <property type="match status" value="1"/>
</dbReference>
<evidence type="ECO:0000313" key="4">
    <source>
        <dbReference type="EMBL" id="CAL4935603.1"/>
    </source>
</evidence>
<dbReference type="PROSITE" id="PS00018">
    <property type="entry name" value="EF_HAND_1"/>
    <property type="match status" value="4"/>
</dbReference>
<feature type="domain" description="EF-hand" evidence="3">
    <location>
        <begin position="32"/>
        <end position="67"/>
    </location>
</feature>
<keyword evidence="2" id="KW-0106">Calcium</keyword>
<dbReference type="InterPro" id="IPR050145">
    <property type="entry name" value="Centrin_CML-like"/>
</dbReference>